<evidence type="ECO:0000256" key="5">
    <source>
        <dbReference type="ARBA" id="ARBA00022833"/>
    </source>
</evidence>
<keyword evidence="2" id="KW-0963">Cytoplasm</keyword>
<keyword evidence="4" id="KW-0863">Zinc-finger</keyword>
<keyword evidence="6" id="KW-0391">Immunity</keyword>
<evidence type="ECO:0000259" key="7">
    <source>
        <dbReference type="PROSITE" id="PS51981"/>
    </source>
</evidence>
<proteinExistence type="predicted"/>
<dbReference type="GO" id="GO:0002376">
    <property type="term" value="P:immune system process"/>
    <property type="evidence" value="ECO:0007669"/>
    <property type="project" value="UniProtKB-KW"/>
</dbReference>
<dbReference type="AlphaFoldDB" id="A0A1S3JXR8"/>
<dbReference type="GeneID" id="106176851"/>
<dbReference type="GO" id="GO:0008270">
    <property type="term" value="F:zinc ion binding"/>
    <property type="evidence" value="ECO:0007669"/>
    <property type="project" value="UniProtKB-KW"/>
</dbReference>
<dbReference type="Proteomes" id="UP000085678">
    <property type="component" value="Unplaced"/>
</dbReference>
<dbReference type="InParanoid" id="A0A1S3JXR8"/>
<evidence type="ECO:0000313" key="8">
    <source>
        <dbReference type="Proteomes" id="UP000085678"/>
    </source>
</evidence>
<dbReference type="OrthoDB" id="2423195at2759"/>
<feature type="domain" description="RZ-type" evidence="7">
    <location>
        <begin position="192"/>
        <end position="261"/>
    </location>
</feature>
<evidence type="ECO:0000313" key="9">
    <source>
        <dbReference type="RefSeq" id="XP_013414849.1"/>
    </source>
</evidence>
<dbReference type="PANTHER" id="PTHR23425:SF8">
    <property type="entry name" value="NUCLEOPORIN AMO1-LIKE"/>
    <property type="match status" value="1"/>
</dbReference>
<evidence type="ECO:0000256" key="2">
    <source>
        <dbReference type="ARBA" id="ARBA00022490"/>
    </source>
</evidence>
<dbReference type="KEGG" id="lak:106176851"/>
<sequence>MKLAVDRDILLTTQSRLQREISEINIDPSGLPHAQNIFADFESKITGGTVSADQLAFIENQINLIKRLSGMKAKLAEQQKKTGKYASELKDIMKELTSLYTWVVQPRSHMSQQETTQFSAETTRLALLGNWYIMKTQIENSGGTLSPELSDWFDCVKTLLCDKKPLSPEREAKVKRIYYDVKQACPASGLGITDTERQEIVKAMDLTQGHWFKCPNGHVYAIGDCGGAMEEATCPECKACIGGQSHRLRDDNQLAGEMDGARHAAWSEAANLANYEGF</sequence>
<dbReference type="PROSITE" id="PS51981">
    <property type="entry name" value="ZF_RZ"/>
    <property type="match status" value="1"/>
</dbReference>
<evidence type="ECO:0000256" key="4">
    <source>
        <dbReference type="ARBA" id="ARBA00022771"/>
    </source>
</evidence>
<name>A0A1S3JXR8_LINAN</name>
<evidence type="ECO:0000256" key="6">
    <source>
        <dbReference type="ARBA" id="ARBA00022859"/>
    </source>
</evidence>
<accession>A0A1S3JXR8</accession>
<evidence type="ECO:0000256" key="1">
    <source>
        <dbReference type="ARBA" id="ARBA00004496"/>
    </source>
</evidence>
<keyword evidence="3" id="KW-0479">Metal-binding</keyword>
<dbReference type="STRING" id="7574.A0A1S3JXR8"/>
<protein>
    <submittedName>
        <fullName evidence="9">NFX1-type zinc finger-containing protein 1-like</fullName>
    </submittedName>
</protein>
<gene>
    <name evidence="9" type="primary">LOC106176851</name>
</gene>
<comment type="subcellular location">
    <subcellularLocation>
        <location evidence="1">Cytoplasm</location>
    </subcellularLocation>
</comment>
<organism evidence="8 9">
    <name type="scientific">Lingula anatina</name>
    <name type="common">Brachiopod</name>
    <name type="synonym">Lingula unguis</name>
    <dbReference type="NCBI Taxonomy" id="7574"/>
    <lineage>
        <taxon>Eukaryota</taxon>
        <taxon>Metazoa</taxon>
        <taxon>Spiralia</taxon>
        <taxon>Lophotrochozoa</taxon>
        <taxon>Brachiopoda</taxon>
        <taxon>Linguliformea</taxon>
        <taxon>Lingulata</taxon>
        <taxon>Lingulida</taxon>
        <taxon>Linguloidea</taxon>
        <taxon>Lingulidae</taxon>
        <taxon>Lingula</taxon>
    </lineage>
</organism>
<keyword evidence="8" id="KW-1185">Reference proteome</keyword>
<evidence type="ECO:0000256" key="3">
    <source>
        <dbReference type="ARBA" id="ARBA00022723"/>
    </source>
</evidence>
<dbReference type="RefSeq" id="XP_013414849.1">
    <property type="nucleotide sequence ID" value="XM_013559395.1"/>
</dbReference>
<dbReference type="InterPro" id="IPR046439">
    <property type="entry name" value="ZF_RZ_dom"/>
</dbReference>
<dbReference type="Pfam" id="PF20173">
    <property type="entry name" value="ZnF_RZ-type"/>
    <property type="match status" value="1"/>
</dbReference>
<dbReference type="PANTHER" id="PTHR23425">
    <property type="entry name" value="NUCLEOPORIN AMO1-LIKE"/>
    <property type="match status" value="1"/>
</dbReference>
<reference evidence="9" key="1">
    <citation type="submission" date="2025-08" db="UniProtKB">
        <authorList>
            <consortium name="RefSeq"/>
        </authorList>
    </citation>
    <scope>IDENTIFICATION</scope>
    <source>
        <tissue evidence="9">Gonads</tissue>
    </source>
</reference>
<dbReference type="GO" id="GO:0005737">
    <property type="term" value="C:cytoplasm"/>
    <property type="evidence" value="ECO:0007669"/>
    <property type="project" value="UniProtKB-SubCell"/>
</dbReference>
<keyword evidence="5" id="KW-0862">Zinc</keyword>